<accession>A0ABR0XM23</accession>
<keyword evidence="2" id="KW-0694">RNA-binding</keyword>
<dbReference type="PROSITE" id="PS50102">
    <property type="entry name" value="RRM"/>
    <property type="match status" value="1"/>
</dbReference>
<dbReference type="Gene3D" id="1.20.1390.10">
    <property type="entry name" value="PWI domain"/>
    <property type="match status" value="1"/>
</dbReference>
<dbReference type="Pfam" id="PF00076">
    <property type="entry name" value="RRM_1"/>
    <property type="match status" value="1"/>
</dbReference>
<dbReference type="PROSITE" id="PS51025">
    <property type="entry name" value="PWI"/>
    <property type="match status" value="1"/>
</dbReference>
<keyword evidence="7" id="KW-1185">Reference proteome</keyword>
<evidence type="ECO:0000256" key="2">
    <source>
        <dbReference type="PROSITE-ProRule" id="PRU00176"/>
    </source>
</evidence>
<evidence type="ECO:0000313" key="7">
    <source>
        <dbReference type="Proteomes" id="UP001318860"/>
    </source>
</evidence>
<feature type="compositionally biased region" description="Polar residues" evidence="3">
    <location>
        <begin position="62"/>
        <end position="72"/>
    </location>
</feature>
<dbReference type="Pfam" id="PF01480">
    <property type="entry name" value="PWI"/>
    <property type="match status" value="1"/>
</dbReference>
<feature type="region of interest" description="Disordered" evidence="3">
    <location>
        <begin position="871"/>
        <end position="923"/>
    </location>
</feature>
<dbReference type="PANTHER" id="PTHR47334">
    <property type="entry name" value="SPLICING FACTOR PWI DOMAIN-CONTAINING PROTEIN / RNA RECOGNITION MOTIF (RRM)-CONTAINING PROTEIN"/>
    <property type="match status" value="1"/>
</dbReference>
<evidence type="ECO:0000259" key="5">
    <source>
        <dbReference type="PROSITE" id="PS51025"/>
    </source>
</evidence>
<evidence type="ECO:0008006" key="8">
    <source>
        <dbReference type="Google" id="ProtNLM"/>
    </source>
</evidence>
<organism evidence="6 7">
    <name type="scientific">Rehmannia glutinosa</name>
    <name type="common">Chinese foxglove</name>
    <dbReference type="NCBI Taxonomy" id="99300"/>
    <lineage>
        <taxon>Eukaryota</taxon>
        <taxon>Viridiplantae</taxon>
        <taxon>Streptophyta</taxon>
        <taxon>Embryophyta</taxon>
        <taxon>Tracheophyta</taxon>
        <taxon>Spermatophyta</taxon>
        <taxon>Magnoliopsida</taxon>
        <taxon>eudicotyledons</taxon>
        <taxon>Gunneridae</taxon>
        <taxon>Pentapetalae</taxon>
        <taxon>asterids</taxon>
        <taxon>lamiids</taxon>
        <taxon>Lamiales</taxon>
        <taxon>Orobanchaceae</taxon>
        <taxon>Rehmannieae</taxon>
        <taxon>Rehmannia</taxon>
    </lineage>
</organism>
<evidence type="ECO:0000256" key="1">
    <source>
        <dbReference type="ARBA" id="ARBA00022664"/>
    </source>
</evidence>
<reference evidence="6 7" key="1">
    <citation type="journal article" date="2021" name="Comput. Struct. Biotechnol. J.">
        <title>De novo genome assembly of the potent medicinal plant Rehmannia glutinosa using nanopore technology.</title>
        <authorList>
            <person name="Ma L."/>
            <person name="Dong C."/>
            <person name="Song C."/>
            <person name="Wang X."/>
            <person name="Zheng X."/>
            <person name="Niu Y."/>
            <person name="Chen S."/>
            <person name="Feng W."/>
        </authorList>
    </citation>
    <scope>NUCLEOTIDE SEQUENCE [LARGE SCALE GENOMIC DNA]</scope>
    <source>
        <strain evidence="6">DH-2019</strain>
    </source>
</reference>
<feature type="region of interest" description="Disordered" evidence="3">
    <location>
        <begin position="413"/>
        <end position="710"/>
    </location>
</feature>
<dbReference type="SUPFAM" id="SSF54928">
    <property type="entry name" value="RNA-binding domain, RBD"/>
    <property type="match status" value="1"/>
</dbReference>
<sequence>MRVQYVSPILGSNPKTLNPKIKPPELDDQSLSSSNGGLNPAPETTAAADPNTVSHKPESDNRPVQSDPSSTALPPFSNPNPSAPQPPSVLNLPPPPIQPSFRLAAPLLPLPSTAAAPQFSPVTYQTPGVPPPGVVMASAPTVGSGQPPQVQVASMHPVLAAPYALAGQPMRYGSPMPNGYPVMPQPVPQGAMPPGFPRLFNVLYKMKFITYLVTKGHFRENVNQICLSFMHTSYASVIKVICSAGEYVMPVLQSLIACHIFGVPRYPSPYAPMIRPTFPPRPLIGVMPPLARPPVVGIRGPIIPPVVRPPALLVTSAEEPQTTVYVGKISSTVDNDFMLSLLQLCGPVKNWKRPQDPTGTLKGFGFCEFESAEGVLRALRLLNKLSIDGQELMLNVNQTTRKYLERYVEKRVGSSKNIKESETEGAEKEEVSASGADTKETVKSSEESPKPSSDEQKKDGNEMNKENPDAANFGLVTDEDREADGVAFEKLTSMIEERLKNNPLPPPPPQRAVDGPGNSHSEQPSGSRDKESEEDVAKNDSEDKNEDEKTAESKPSSELDRTDTGSPDRSRRHDRSRDRDRDLRREKERELERYEREREQERAKREKEREYRSREDERRYKAREKEWETREREREHWRKREREREKDRAQERKWEIMDQERDDDDGYGKKRKYKTSDEERKRRQREKEDDLDDRLREEQEIAEAKMRAQEEQQMKQLEVLKIITGQTVNGHEKAILPNETNDENQGKADQTVDLKLSRGNYEGEEVLQNGVSDDFGISSNYATDARENSNLPTRKLGFGLSGSGKRAAVPSVFNEDEDEEAHKDKKMRPLVPIDYSEEQQAIQPSISESPSANMVAAAEFVKRISTVNTKEEKPVVEKEKSRRSHERSSQRDRDRHEVESNSTREESRKDNMDRERSNKMKTPENQKLLDAKQLIDTIPKTKDELFSYEINWVIYDQNALHERMRPWISKKITDFLGEEEVTLVDYIVSSTQEHVDAREMLERLQTILDDEAEMFVLKMWRMLIFEIKKVETGLTPRSRA</sequence>
<dbReference type="InterPro" id="IPR036483">
    <property type="entry name" value="PWI_dom_sf"/>
</dbReference>
<dbReference type="Gene3D" id="3.30.70.330">
    <property type="match status" value="1"/>
</dbReference>
<dbReference type="SMART" id="SM00311">
    <property type="entry name" value="PWI"/>
    <property type="match status" value="1"/>
</dbReference>
<dbReference type="InterPro" id="IPR035979">
    <property type="entry name" value="RBD_domain_sf"/>
</dbReference>
<dbReference type="InterPro" id="IPR012677">
    <property type="entry name" value="Nucleotide-bd_a/b_plait_sf"/>
</dbReference>
<dbReference type="InterPro" id="IPR053294">
    <property type="entry name" value="RBM_PWI_domain"/>
</dbReference>
<dbReference type="SUPFAM" id="SSF101233">
    <property type="entry name" value="PWI domain"/>
    <property type="match status" value="1"/>
</dbReference>
<gene>
    <name evidence="6" type="ORF">DH2020_003570</name>
</gene>
<feature type="domain" description="PWI" evidence="5">
    <location>
        <begin position="943"/>
        <end position="1040"/>
    </location>
</feature>
<feature type="domain" description="RRM" evidence="4">
    <location>
        <begin position="322"/>
        <end position="399"/>
    </location>
</feature>
<dbReference type="PANTHER" id="PTHR47334:SF2">
    <property type="entry name" value="RNA-BINDING MOTIF PROTEIN 25"/>
    <property type="match status" value="1"/>
</dbReference>
<evidence type="ECO:0000256" key="3">
    <source>
        <dbReference type="SAM" id="MobiDB-lite"/>
    </source>
</evidence>
<evidence type="ECO:0000313" key="6">
    <source>
        <dbReference type="EMBL" id="KAK6160189.1"/>
    </source>
</evidence>
<dbReference type="InterPro" id="IPR034268">
    <property type="entry name" value="RBM25_RRM"/>
</dbReference>
<dbReference type="CDD" id="cd12446">
    <property type="entry name" value="RRM_RBM25"/>
    <property type="match status" value="1"/>
</dbReference>
<dbReference type="InterPro" id="IPR000504">
    <property type="entry name" value="RRM_dom"/>
</dbReference>
<feature type="compositionally biased region" description="Basic and acidic residues" evidence="3">
    <location>
        <begin position="527"/>
        <end position="659"/>
    </location>
</feature>
<feature type="compositionally biased region" description="Basic and acidic residues" evidence="3">
    <location>
        <begin position="413"/>
        <end position="468"/>
    </location>
</feature>
<keyword evidence="1" id="KW-0507">mRNA processing</keyword>
<evidence type="ECO:0000259" key="4">
    <source>
        <dbReference type="PROSITE" id="PS50102"/>
    </source>
</evidence>
<feature type="compositionally biased region" description="Basic and acidic residues" evidence="3">
    <location>
        <begin position="674"/>
        <end position="710"/>
    </location>
</feature>
<feature type="compositionally biased region" description="Pro residues" evidence="3">
    <location>
        <begin position="76"/>
        <end position="97"/>
    </location>
</feature>
<feature type="region of interest" description="Disordered" evidence="3">
    <location>
        <begin position="1"/>
        <end position="97"/>
    </location>
</feature>
<dbReference type="InterPro" id="IPR002483">
    <property type="entry name" value="PWI_dom"/>
</dbReference>
<dbReference type="SMART" id="SM00360">
    <property type="entry name" value="RRM"/>
    <property type="match status" value="1"/>
</dbReference>
<dbReference type="Proteomes" id="UP001318860">
    <property type="component" value="Unassembled WGS sequence"/>
</dbReference>
<proteinExistence type="predicted"/>
<feature type="region of interest" description="Disordered" evidence="3">
    <location>
        <begin position="785"/>
        <end position="828"/>
    </location>
</feature>
<protein>
    <recommendedName>
        <fullName evidence="8">RNA-binding protein 25</fullName>
    </recommendedName>
</protein>
<comment type="caution">
    <text evidence="6">The sequence shown here is derived from an EMBL/GenBank/DDBJ whole genome shotgun (WGS) entry which is preliminary data.</text>
</comment>
<name>A0ABR0XM23_REHGL</name>
<dbReference type="EMBL" id="JABTTQ020000003">
    <property type="protein sequence ID" value="KAK6160189.1"/>
    <property type="molecule type" value="Genomic_DNA"/>
</dbReference>